<evidence type="ECO:0000259" key="1">
    <source>
        <dbReference type="Pfam" id="PF09359"/>
    </source>
</evidence>
<organism evidence="2 3">
    <name type="scientific">[Clostridium] citroniae WAL-19142</name>
    <dbReference type="NCBI Taxonomy" id="742734"/>
    <lineage>
        <taxon>Bacteria</taxon>
        <taxon>Bacillati</taxon>
        <taxon>Bacillota</taxon>
        <taxon>Clostridia</taxon>
        <taxon>Lachnospirales</taxon>
        <taxon>Lachnospiraceae</taxon>
        <taxon>Enterocloster</taxon>
    </lineage>
</organism>
<dbReference type="RefSeq" id="WP_007868365.1">
    <property type="nucleotide sequence ID" value="NZ_KQ235876.1"/>
</dbReference>
<dbReference type="GO" id="GO:0006799">
    <property type="term" value="P:polyphosphate biosynthetic process"/>
    <property type="evidence" value="ECO:0007669"/>
    <property type="project" value="UniProtKB-ARBA"/>
</dbReference>
<dbReference type="CDD" id="cd07750">
    <property type="entry name" value="PolyPPase_VTC_like"/>
    <property type="match status" value="1"/>
</dbReference>
<dbReference type="AlphaFoldDB" id="A0A0J9C9I3"/>
<dbReference type="EMBL" id="ADLK01000013">
    <property type="protein sequence ID" value="KMW21842.1"/>
    <property type="molecule type" value="Genomic_DNA"/>
</dbReference>
<dbReference type="Pfam" id="PF09359">
    <property type="entry name" value="VTC"/>
    <property type="match status" value="1"/>
</dbReference>
<evidence type="ECO:0000313" key="2">
    <source>
        <dbReference type="EMBL" id="KMW21842.1"/>
    </source>
</evidence>
<evidence type="ECO:0000313" key="3">
    <source>
        <dbReference type="Proteomes" id="UP000037392"/>
    </source>
</evidence>
<comment type="caution">
    <text evidence="2">The sequence shown here is derived from an EMBL/GenBank/DDBJ whole genome shotgun (WGS) entry which is preliminary data.</text>
</comment>
<dbReference type="Proteomes" id="UP000037392">
    <property type="component" value="Unassembled WGS sequence"/>
</dbReference>
<dbReference type="SUPFAM" id="SSF55154">
    <property type="entry name" value="CYTH-like phosphatases"/>
    <property type="match status" value="1"/>
</dbReference>
<protein>
    <recommendedName>
        <fullName evidence="1">VTC domain-containing protein</fullName>
    </recommendedName>
</protein>
<reference evidence="2 3" key="1">
    <citation type="submission" date="2011-04" db="EMBL/GenBank/DDBJ databases">
        <title>The Genome Sequence of Clostridium citroniae WAL-19142.</title>
        <authorList>
            <consortium name="The Broad Institute Genome Sequencing Platform"/>
            <person name="Earl A."/>
            <person name="Ward D."/>
            <person name="Feldgarden M."/>
            <person name="Gevers D."/>
            <person name="Warren Y.A."/>
            <person name="Tyrrell K.L."/>
            <person name="Citron D.M."/>
            <person name="Goldstein E.J."/>
            <person name="Daigneault M."/>
            <person name="Allen-Vercoe E."/>
            <person name="Young S.K."/>
            <person name="Zeng Q."/>
            <person name="Gargeya S."/>
            <person name="Fitzgerald M."/>
            <person name="Haas B."/>
            <person name="Abouelleil A."/>
            <person name="Alvarado L."/>
            <person name="Arachchi H.M."/>
            <person name="Berlin A."/>
            <person name="Brown A."/>
            <person name="Chapman S.B."/>
            <person name="Chen Z."/>
            <person name="Dunbar C."/>
            <person name="Freedman E."/>
            <person name="Gearin G."/>
            <person name="Gellesch M."/>
            <person name="Goldberg J."/>
            <person name="Griggs A."/>
            <person name="Gujja S."/>
            <person name="Heilman E.R."/>
            <person name="Heiman D."/>
            <person name="Howarth C."/>
            <person name="Larson L."/>
            <person name="Lui A."/>
            <person name="MacDonald P.J."/>
            <person name="Mehta T."/>
            <person name="Montmayeur A."/>
            <person name="Murphy C."/>
            <person name="Neiman D."/>
            <person name="Pearson M."/>
            <person name="Priest M."/>
            <person name="Roberts A."/>
            <person name="Saif S."/>
            <person name="Shea T."/>
            <person name="Shenoy N."/>
            <person name="Sisk P."/>
            <person name="Stolte C."/>
            <person name="Sykes S."/>
            <person name="White J."/>
            <person name="Yandava C."/>
            <person name="Wortman J."/>
            <person name="Nusbaum C."/>
            <person name="Birren B."/>
        </authorList>
    </citation>
    <scope>NUCLEOTIDE SEQUENCE [LARGE SCALE GENOMIC DNA]</scope>
    <source>
        <strain evidence="2 3">WAL-19142</strain>
    </source>
</reference>
<dbReference type="InterPro" id="IPR018966">
    <property type="entry name" value="VTC_domain"/>
</dbReference>
<feature type="domain" description="VTC" evidence="1">
    <location>
        <begin position="7"/>
        <end position="221"/>
    </location>
</feature>
<dbReference type="PATRIC" id="fig|742734.4.peg.1703"/>
<dbReference type="GeneID" id="93166148"/>
<name>A0A0J9C9I3_9FIRM</name>
<dbReference type="InterPro" id="IPR033469">
    <property type="entry name" value="CYTH-like_dom_sf"/>
</dbReference>
<dbReference type="Gene3D" id="3.20.100.30">
    <property type="entry name" value="VTC, catalytic tunnel domain"/>
    <property type="match status" value="1"/>
</dbReference>
<accession>A0A0J9C9I3</accession>
<sequence>MAQIVFKRHEKKYLLTGEQYQRLMLVLNGVMDMDVYGRHTIRNIYLDTPDYELIRTSIEKPVYKEKVRLRCYGGSIDDSSTVFVEIKKKFESVVYKRRVEMSLETARKYLYYGIEPKEEGQILKEVDYTVKRYGLRPMAYISYERTAYTCQMDRELRVTFDQNILGRLGELDLRVEPYGKCLLPQDMVLMEIKITDAMPVWFSRILADFGIFPVSYSKYGTFYGKYIHPMLMAAIEEENGGYSGRTQYEQGGLICA</sequence>
<gene>
    <name evidence="2" type="ORF">HMPREF9470_01591</name>
</gene>
<proteinExistence type="predicted"/>
<dbReference type="InterPro" id="IPR042267">
    <property type="entry name" value="VTC_sf"/>
</dbReference>
<dbReference type="OrthoDB" id="185578at2"/>